<name>A0ABS9K7X7_9BACT</name>
<dbReference type="Pfam" id="PF00324">
    <property type="entry name" value="AA_permease"/>
    <property type="match status" value="1"/>
</dbReference>
<accession>A0ABS9K7X7</accession>
<dbReference type="Proteomes" id="UP001165366">
    <property type="component" value="Unassembled WGS sequence"/>
</dbReference>
<reference evidence="9" key="2">
    <citation type="submission" date="2024-05" db="EMBL/GenBank/DDBJ databases">
        <title>Rhodohalobacter halophilus gen. nov., sp. nov., a moderately halophilic member of the family Balneolaceae.</title>
        <authorList>
            <person name="Xia J."/>
        </authorList>
    </citation>
    <scope>NUCLEOTIDE SEQUENCE</scope>
    <source>
        <strain evidence="9">WB101</strain>
    </source>
</reference>
<evidence type="ECO:0000256" key="4">
    <source>
        <dbReference type="ARBA" id="ARBA00022989"/>
    </source>
</evidence>
<feature type="transmembrane region" description="Helical" evidence="6">
    <location>
        <begin position="117"/>
        <end position="137"/>
    </location>
</feature>
<dbReference type="InterPro" id="IPR004840">
    <property type="entry name" value="Amino_acid_permease_CS"/>
</dbReference>
<organism evidence="9 10">
    <name type="scientific">Rhodohalobacter sulfatireducens</name>
    <dbReference type="NCBI Taxonomy" id="2911366"/>
    <lineage>
        <taxon>Bacteria</taxon>
        <taxon>Pseudomonadati</taxon>
        <taxon>Balneolota</taxon>
        <taxon>Balneolia</taxon>
        <taxon>Balneolales</taxon>
        <taxon>Balneolaceae</taxon>
        <taxon>Rhodohalobacter</taxon>
    </lineage>
</organism>
<dbReference type="Gene3D" id="1.20.1740.10">
    <property type="entry name" value="Amino acid/polyamine transporter I"/>
    <property type="match status" value="1"/>
</dbReference>
<dbReference type="InterPro" id="IPR050367">
    <property type="entry name" value="APC_superfamily"/>
</dbReference>
<evidence type="ECO:0000256" key="2">
    <source>
        <dbReference type="ARBA" id="ARBA00022448"/>
    </source>
</evidence>
<feature type="domain" description="UspA" evidence="8">
    <location>
        <begin position="670"/>
        <end position="749"/>
    </location>
</feature>
<evidence type="ECO:0000259" key="7">
    <source>
        <dbReference type="Pfam" id="PF00324"/>
    </source>
</evidence>
<reference evidence="9" key="1">
    <citation type="submission" date="2022-01" db="EMBL/GenBank/DDBJ databases">
        <authorList>
            <person name="Wang Y."/>
        </authorList>
    </citation>
    <scope>NUCLEOTIDE SEQUENCE</scope>
    <source>
        <strain evidence="9">WB101</strain>
    </source>
</reference>
<feature type="transmembrane region" description="Helical" evidence="6">
    <location>
        <begin position="12"/>
        <end position="34"/>
    </location>
</feature>
<dbReference type="EMBL" id="JAKLWS010000001">
    <property type="protein sequence ID" value="MCG2586943.1"/>
    <property type="molecule type" value="Genomic_DNA"/>
</dbReference>
<feature type="transmembrane region" description="Helical" evidence="6">
    <location>
        <begin position="382"/>
        <end position="415"/>
    </location>
</feature>
<keyword evidence="2" id="KW-0813">Transport</keyword>
<comment type="subcellular location">
    <subcellularLocation>
        <location evidence="1">Membrane</location>
        <topology evidence="1">Multi-pass membrane protein</topology>
    </subcellularLocation>
</comment>
<keyword evidence="4 6" id="KW-1133">Transmembrane helix</keyword>
<dbReference type="RefSeq" id="WP_237851793.1">
    <property type="nucleotide sequence ID" value="NZ_JAKLWS010000001.1"/>
</dbReference>
<keyword evidence="3 6" id="KW-0812">Transmembrane</keyword>
<feature type="domain" description="Amino acid permease/ SLC12A" evidence="7">
    <location>
        <begin position="13"/>
        <end position="405"/>
    </location>
</feature>
<feature type="transmembrane region" description="Helical" evidence="6">
    <location>
        <begin position="185"/>
        <end position="205"/>
    </location>
</feature>
<evidence type="ECO:0000256" key="1">
    <source>
        <dbReference type="ARBA" id="ARBA00004141"/>
    </source>
</evidence>
<dbReference type="Gene3D" id="3.40.50.12370">
    <property type="match status" value="1"/>
</dbReference>
<feature type="transmembrane region" description="Helical" evidence="6">
    <location>
        <begin position="260"/>
        <end position="284"/>
    </location>
</feature>
<dbReference type="PANTHER" id="PTHR42770:SF7">
    <property type="entry name" value="MEMBRANE PROTEIN"/>
    <property type="match status" value="1"/>
</dbReference>
<proteinExistence type="predicted"/>
<feature type="transmembrane region" description="Helical" evidence="6">
    <location>
        <begin position="317"/>
        <end position="334"/>
    </location>
</feature>
<protein>
    <submittedName>
        <fullName evidence="9">Amino acid permease</fullName>
    </submittedName>
</protein>
<dbReference type="PROSITE" id="PS00218">
    <property type="entry name" value="AMINO_ACID_PERMEASE_1"/>
    <property type="match status" value="1"/>
</dbReference>
<dbReference type="InterPro" id="IPR004841">
    <property type="entry name" value="AA-permease/SLC12A_dom"/>
</dbReference>
<dbReference type="InterPro" id="IPR006016">
    <property type="entry name" value="UspA"/>
</dbReference>
<evidence type="ECO:0000256" key="3">
    <source>
        <dbReference type="ARBA" id="ARBA00022692"/>
    </source>
</evidence>
<dbReference type="CDD" id="cd00293">
    <property type="entry name" value="USP-like"/>
    <property type="match status" value="1"/>
</dbReference>
<evidence type="ECO:0000256" key="5">
    <source>
        <dbReference type="ARBA" id="ARBA00023136"/>
    </source>
</evidence>
<evidence type="ECO:0000313" key="9">
    <source>
        <dbReference type="EMBL" id="MCG2586943.1"/>
    </source>
</evidence>
<evidence type="ECO:0000259" key="8">
    <source>
        <dbReference type="Pfam" id="PF00582"/>
    </source>
</evidence>
<keyword evidence="10" id="KW-1185">Reference proteome</keyword>
<evidence type="ECO:0000256" key="6">
    <source>
        <dbReference type="SAM" id="Phobius"/>
    </source>
</evidence>
<gene>
    <name evidence="9" type="ORF">L6773_00095</name>
</gene>
<comment type="caution">
    <text evidence="9">The sequence shown here is derived from an EMBL/GenBank/DDBJ whole genome shotgun (WGS) entry which is preliminary data.</text>
</comment>
<feature type="transmembrane region" description="Helical" evidence="6">
    <location>
        <begin position="83"/>
        <end position="105"/>
    </location>
</feature>
<feature type="transmembrane region" description="Helical" evidence="6">
    <location>
        <begin position="217"/>
        <end position="240"/>
    </location>
</feature>
<sequence length="783" mass="84938">MSDLRRELGFWDALTIGAGTMIGAGIFLLAGIALEMSGPAAIFAYLAAGIVCMITASSAAELATGMPTSGGDYFFVSRSLGPAFGAISGVGIWLSLTFAIAFYLFGLGEYLSQFLPLTAFWGAVIGGVLLVALNVIGAKESGRTQVIVVLTLFAILGGFSVFGVFNINVDNFTPFMPFGFESISATTALVFVSFLGFVKIAAVAEEIKEPSKNLPRALIGSVAIVTLLYVIILLVIAGMFTQETIIDVRDPLTTAARTMLGGPGAVAIIIAGLLATLSSANASIMASSRINLAMARDRMVPNWLSAIHDKLLTPYRAILLTGVLALAFLFLESLEDLAKIASVLQLYSYAALNIGCVILRASSPEWYKPTYRTPGTPYLQIFAALGCLAIIIYSGTFAQVAVVILIVVSLAWYAIWGRNRVEFEHAVPEFKEKWKEHGLGVFSLPMEQHVDESEEWVPTIRPLSSTSPRNVVAALANPETEGDLLKLGQLIATGTKQGGTVTGLGMVRVPLQTPIETIRRKLGEKTTVRESIEKIAEESRGEKETNGKEAARMLAKTKFESVSEAAYDIFQGLINETEERRADLMLMGWQGGFSVGRIYNTPVQRVLKNLRADLAILKDRGLKDIDSIVLPWGGGLHAWLGLEIGIRIARFLDAELKVLRLVKSGVDEADERRELEKSISELTDGFDRVKIEIRESEDVSSGILAELDVHDHDLVIIGASHEWKIRNVLFGTIPDVIADRAPCSVLMVRRFVTEDWKLKASEGIKRMKEQLGLSTSPDTSGEN</sequence>
<feature type="transmembrane region" description="Helical" evidence="6">
    <location>
        <begin position="40"/>
        <end position="62"/>
    </location>
</feature>
<evidence type="ECO:0000313" key="10">
    <source>
        <dbReference type="Proteomes" id="UP001165366"/>
    </source>
</evidence>
<feature type="transmembrane region" description="Helical" evidence="6">
    <location>
        <begin position="146"/>
        <end position="165"/>
    </location>
</feature>
<dbReference type="PANTHER" id="PTHR42770">
    <property type="entry name" value="AMINO ACID TRANSPORTER-RELATED"/>
    <property type="match status" value="1"/>
</dbReference>
<feature type="transmembrane region" description="Helical" evidence="6">
    <location>
        <begin position="340"/>
        <end position="361"/>
    </location>
</feature>
<dbReference type="SUPFAM" id="SSF52402">
    <property type="entry name" value="Adenine nucleotide alpha hydrolases-like"/>
    <property type="match status" value="1"/>
</dbReference>
<dbReference type="Pfam" id="PF00582">
    <property type="entry name" value="Usp"/>
    <property type="match status" value="1"/>
</dbReference>
<keyword evidence="5 6" id="KW-0472">Membrane</keyword>